<dbReference type="GO" id="GO:0005783">
    <property type="term" value="C:endoplasmic reticulum"/>
    <property type="evidence" value="ECO:0007669"/>
    <property type="project" value="TreeGrafter"/>
</dbReference>
<dbReference type="GeneID" id="59237053"/>
<gene>
    <name evidence="2" type="ORF">HG535_0E03950</name>
</gene>
<dbReference type="PANTHER" id="PTHR28026:SF9">
    <property type="entry name" value="2-HYDROXY-PALMITIC ACID DIOXYGENASE MPO1"/>
    <property type="match status" value="1"/>
</dbReference>
<dbReference type="InterPro" id="IPR009305">
    <property type="entry name" value="Mpo1-like"/>
</dbReference>
<name>A0A7H9B3T4_ZYGMR</name>
<organism evidence="2 3">
    <name type="scientific">Zygotorulaspora mrakii</name>
    <name type="common">Zygosaccharomyces mrakii</name>
    <dbReference type="NCBI Taxonomy" id="42260"/>
    <lineage>
        <taxon>Eukaryota</taxon>
        <taxon>Fungi</taxon>
        <taxon>Dikarya</taxon>
        <taxon>Ascomycota</taxon>
        <taxon>Saccharomycotina</taxon>
        <taxon>Saccharomycetes</taxon>
        <taxon>Saccharomycetales</taxon>
        <taxon>Saccharomycetaceae</taxon>
        <taxon>Zygotorulaspora</taxon>
    </lineage>
</organism>
<dbReference type="EMBL" id="CP058608">
    <property type="protein sequence ID" value="QLG73311.1"/>
    <property type="molecule type" value="Genomic_DNA"/>
</dbReference>
<feature type="transmembrane region" description="Helical" evidence="1">
    <location>
        <begin position="99"/>
        <end position="117"/>
    </location>
</feature>
<keyword evidence="1" id="KW-0472">Membrane</keyword>
<evidence type="ECO:0000313" key="3">
    <source>
        <dbReference type="Proteomes" id="UP000509704"/>
    </source>
</evidence>
<protein>
    <recommendedName>
        <fullName evidence="4">DUF962 domain-containing protein</fullName>
    </recommendedName>
</protein>
<keyword evidence="3" id="KW-1185">Reference proteome</keyword>
<feature type="transmembrane region" description="Helical" evidence="1">
    <location>
        <begin position="129"/>
        <end position="149"/>
    </location>
</feature>
<reference evidence="2 3" key="1">
    <citation type="submission" date="2020-07" db="EMBL/GenBank/DDBJ databases">
        <title>The yeast mating-type switching endonuclease HO is a domesticated member of an unorthodox homing genetic element family.</title>
        <authorList>
            <person name="Coughlan A.Y."/>
            <person name="Lombardi L."/>
            <person name="Braun-Galleani S."/>
            <person name="Martos A.R."/>
            <person name="Galeote V."/>
            <person name="Bigey F."/>
            <person name="Dequin S."/>
            <person name="Byrne K.P."/>
            <person name="Wolfe K.H."/>
        </authorList>
    </citation>
    <scope>NUCLEOTIDE SEQUENCE [LARGE SCALE GENOMIC DNA]</scope>
    <source>
        <strain evidence="2 3">NRRL Y-6702</strain>
    </source>
</reference>
<proteinExistence type="predicted"/>
<dbReference type="AlphaFoldDB" id="A0A7H9B3T4"/>
<dbReference type="KEGG" id="zmk:HG535_0E03950"/>
<keyword evidence="1" id="KW-0812">Transmembrane</keyword>
<accession>A0A7H9B3T4</accession>
<dbReference type="RefSeq" id="XP_037145038.1">
    <property type="nucleotide sequence ID" value="XM_037289143.1"/>
</dbReference>
<dbReference type="OrthoDB" id="2124888at2759"/>
<dbReference type="GO" id="GO:0046521">
    <property type="term" value="P:sphingoid catabolic process"/>
    <property type="evidence" value="ECO:0007669"/>
    <property type="project" value="TreeGrafter"/>
</dbReference>
<keyword evidence="1" id="KW-1133">Transmembrane helix</keyword>
<dbReference type="Pfam" id="PF06127">
    <property type="entry name" value="Mpo1-like"/>
    <property type="match status" value="1"/>
</dbReference>
<dbReference type="PANTHER" id="PTHR28026">
    <property type="entry name" value="DUF962 DOMAIN PROTEIN (AFU_ORTHOLOGUE AFUA_8G05310)"/>
    <property type="match status" value="1"/>
</dbReference>
<dbReference type="Proteomes" id="UP000509704">
    <property type="component" value="Chromosome 5"/>
</dbReference>
<evidence type="ECO:0008006" key="4">
    <source>
        <dbReference type="Google" id="ProtNLM"/>
    </source>
</evidence>
<evidence type="ECO:0000256" key="1">
    <source>
        <dbReference type="SAM" id="Phobius"/>
    </source>
</evidence>
<sequence>MTTLFDLRKQLRFYKLYHHERTNVFIHMIFVPVILFTSSCILQRIRVYGAISLAHILGLCFGLYYIALCVPTGILASAIIALMNAAITLGWVRLHFATELSVFVISWIFQFVGHGVFEKRKPALLDNLVQSLVLAPYFVLFEVLFKLGYMPQLRDQLEHDIAPGVPQ</sequence>
<dbReference type="GO" id="GO:0016020">
    <property type="term" value="C:membrane"/>
    <property type="evidence" value="ECO:0007669"/>
    <property type="project" value="GOC"/>
</dbReference>
<evidence type="ECO:0000313" key="2">
    <source>
        <dbReference type="EMBL" id="QLG73311.1"/>
    </source>
</evidence>
<feature type="transmembrane region" description="Helical" evidence="1">
    <location>
        <begin position="24"/>
        <end position="42"/>
    </location>
</feature>